<evidence type="ECO:0000256" key="1">
    <source>
        <dbReference type="SAM" id="MobiDB-lite"/>
    </source>
</evidence>
<feature type="region of interest" description="Disordered" evidence="1">
    <location>
        <begin position="30"/>
        <end position="70"/>
    </location>
</feature>
<evidence type="ECO:0000313" key="3">
    <source>
        <dbReference type="Proteomes" id="UP001604336"/>
    </source>
</evidence>
<dbReference type="AlphaFoldDB" id="A0ABD1VXZ8"/>
<keyword evidence="3" id="KW-1185">Reference proteome</keyword>
<gene>
    <name evidence="2" type="ORF">Adt_03259</name>
</gene>
<proteinExistence type="predicted"/>
<organism evidence="2 3">
    <name type="scientific">Abeliophyllum distichum</name>
    <dbReference type="NCBI Taxonomy" id="126358"/>
    <lineage>
        <taxon>Eukaryota</taxon>
        <taxon>Viridiplantae</taxon>
        <taxon>Streptophyta</taxon>
        <taxon>Embryophyta</taxon>
        <taxon>Tracheophyta</taxon>
        <taxon>Spermatophyta</taxon>
        <taxon>Magnoliopsida</taxon>
        <taxon>eudicotyledons</taxon>
        <taxon>Gunneridae</taxon>
        <taxon>Pentapetalae</taxon>
        <taxon>asterids</taxon>
        <taxon>lamiids</taxon>
        <taxon>Lamiales</taxon>
        <taxon>Oleaceae</taxon>
        <taxon>Forsythieae</taxon>
        <taxon>Abeliophyllum</taxon>
    </lineage>
</organism>
<sequence length="215" mass="23249">MIEEISRDVARKEAKCVACVVGADEGGEVAPLTNRPKVVDPPKPTLSRLVSGGRVGEASKNNKKKGKETLPEVVSEAEPVLVVIEPLQRVLSVTRTGAIVLGELPSGSKRRGNEKEKVVVDLASSGGEQEASPREKHLREMFDELIGKMGQKLSNESIEYLDLQAALGVQAFSKYLLSRWKIFMTEGDIEDLLEASITCSICAASTSMRSLNAVK</sequence>
<dbReference type="EMBL" id="JBFOLK010000001">
    <property type="protein sequence ID" value="KAL2542281.1"/>
    <property type="molecule type" value="Genomic_DNA"/>
</dbReference>
<dbReference type="Proteomes" id="UP001604336">
    <property type="component" value="Unassembled WGS sequence"/>
</dbReference>
<name>A0ABD1VXZ8_9LAMI</name>
<reference evidence="3" key="1">
    <citation type="submission" date="2024-07" db="EMBL/GenBank/DDBJ databases">
        <title>Two chromosome-level genome assemblies of Korean endemic species Abeliophyllum distichum and Forsythia ovata (Oleaceae).</title>
        <authorList>
            <person name="Jang H."/>
        </authorList>
    </citation>
    <scope>NUCLEOTIDE SEQUENCE [LARGE SCALE GENOMIC DNA]</scope>
</reference>
<evidence type="ECO:0000313" key="2">
    <source>
        <dbReference type="EMBL" id="KAL2542281.1"/>
    </source>
</evidence>
<protein>
    <submittedName>
        <fullName evidence="2">Uncharacterized protein</fullName>
    </submittedName>
</protein>
<comment type="caution">
    <text evidence="2">The sequence shown here is derived from an EMBL/GenBank/DDBJ whole genome shotgun (WGS) entry which is preliminary data.</text>
</comment>
<accession>A0ABD1VXZ8</accession>